<comment type="caution">
    <text evidence="5">The sequence shown here is derived from an EMBL/GenBank/DDBJ whole genome shotgun (WGS) entry which is preliminary data.</text>
</comment>
<dbReference type="InterPro" id="IPR036390">
    <property type="entry name" value="WH_DNA-bd_sf"/>
</dbReference>
<dbReference type="SMART" id="SM00347">
    <property type="entry name" value="HTH_MARR"/>
    <property type="match status" value="1"/>
</dbReference>
<dbReference type="PANTHER" id="PTHR33164">
    <property type="entry name" value="TRANSCRIPTIONAL REGULATOR, MARR FAMILY"/>
    <property type="match status" value="1"/>
</dbReference>
<dbReference type="PROSITE" id="PS50995">
    <property type="entry name" value="HTH_MARR_2"/>
    <property type="match status" value="1"/>
</dbReference>
<evidence type="ECO:0000313" key="6">
    <source>
        <dbReference type="Proteomes" id="UP000537161"/>
    </source>
</evidence>
<dbReference type="SUPFAM" id="SSF46785">
    <property type="entry name" value="Winged helix' DNA-binding domain"/>
    <property type="match status" value="1"/>
</dbReference>
<keyword evidence="3" id="KW-0804">Transcription</keyword>
<evidence type="ECO:0000256" key="2">
    <source>
        <dbReference type="ARBA" id="ARBA00023125"/>
    </source>
</evidence>
<evidence type="ECO:0000313" key="5">
    <source>
        <dbReference type="EMBL" id="MBB5707166.1"/>
    </source>
</evidence>
<evidence type="ECO:0000256" key="1">
    <source>
        <dbReference type="ARBA" id="ARBA00023015"/>
    </source>
</evidence>
<dbReference type="InterPro" id="IPR036388">
    <property type="entry name" value="WH-like_DNA-bd_sf"/>
</dbReference>
<organism evidence="5 6">
    <name type="scientific">Sphingopyxis panaciterrulae</name>
    <dbReference type="NCBI Taxonomy" id="462372"/>
    <lineage>
        <taxon>Bacteria</taxon>
        <taxon>Pseudomonadati</taxon>
        <taxon>Pseudomonadota</taxon>
        <taxon>Alphaproteobacteria</taxon>
        <taxon>Sphingomonadales</taxon>
        <taxon>Sphingomonadaceae</taxon>
        <taxon>Sphingopyxis</taxon>
    </lineage>
</organism>
<dbReference type="InterPro" id="IPR000835">
    <property type="entry name" value="HTH_MarR-typ"/>
</dbReference>
<protein>
    <submittedName>
        <fullName evidence="5">DNA-binding MarR family transcriptional regulator</fullName>
    </submittedName>
</protein>
<proteinExistence type="predicted"/>
<feature type="domain" description="HTH marR-type" evidence="4">
    <location>
        <begin position="11"/>
        <end position="139"/>
    </location>
</feature>
<dbReference type="Proteomes" id="UP000537161">
    <property type="component" value="Unassembled WGS sequence"/>
</dbReference>
<keyword evidence="6" id="KW-1185">Reference proteome</keyword>
<accession>A0A7W9B6Z0</accession>
<dbReference type="GO" id="GO:0006950">
    <property type="term" value="P:response to stress"/>
    <property type="evidence" value="ECO:0007669"/>
    <property type="project" value="TreeGrafter"/>
</dbReference>
<dbReference type="GO" id="GO:0003700">
    <property type="term" value="F:DNA-binding transcription factor activity"/>
    <property type="evidence" value="ECO:0007669"/>
    <property type="project" value="InterPro"/>
</dbReference>
<dbReference type="Pfam" id="PF12802">
    <property type="entry name" value="MarR_2"/>
    <property type="match status" value="1"/>
</dbReference>
<keyword evidence="1" id="KW-0805">Transcription regulation</keyword>
<dbReference type="RefSeq" id="WP_184098789.1">
    <property type="nucleotide sequence ID" value="NZ_JACIJH010000008.1"/>
</dbReference>
<sequence length="139" mass="15210">MADPKTPAELADADYAALADFRHALRRFQAFSEAQAAEQGLTPQQHQALLAIRGAAPGTPSVGDIAERLMLKPHSATGLVNRLADHGWIERIAATEDRRRARLRLTRKAHDALAALSATHRDEIRRVRPILEDLLAAIG</sequence>
<gene>
    <name evidence="5" type="ORF">FHR21_002529</name>
</gene>
<dbReference type="EMBL" id="JACIJH010000008">
    <property type="protein sequence ID" value="MBB5707166.1"/>
    <property type="molecule type" value="Genomic_DNA"/>
</dbReference>
<dbReference type="AlphaFoldDB" id="A0A7W9B6Z0"/>
<evidence type="ECO:0000256" key="3">
    <source>
        <dbReference type="ARBA" id="ARBA00023163"/>
    </source>
</evidence>
<evidence type="ECO:0000259" key="4">
    <source>
        <dbReference type="PROSITE" id="PS50995"/>
    </source>
</evidence>
<dbReference type="PROSITE" id="PS01117">
    <property type="entry name" value="HTH_MARR_1"/>
    <property type="match status" value="1"/>
</dbReference>
<dbReference type="PANTHER" id="PTHR33164:SF99">
    <property type="entry name" value="MARR FAMILY REGULATORY PROTEIN"/>
    <property type="match status" value="1"/>
</dbReference>
<dbReference type="Gene3D" id="1.10.10.10">
    <property type="entry name" value="Winged helix-like DNA-binding domain superfamily/Winged helix DNA-binding domain"/>
    <property type="match status" value="1"/>
</dbReference>
<dbReference type="InterPro" id="IPR023187">
    <property type="entry name" value="Tscrpt_reg_MarR-type_CS"/>
</dbReference>
<name>A0A7W9B6Z0_9SPHN</name>
<keyword evidence="2 5" id="KW-0238">DNA-binding</keyword>
<reference evidence="5 6" key="1">
    <citation type="submission" date="2020-08" db="EMBL/GenBank/DDBJ databases">
        <title>Genomic Encyclopedia of Type Strains, Phase IV (KMG-IV): sequencing the most valuable type-strain genomes for metagenomic binning, comparative biology and taxonomic classification.</title>
        <authorList>
            <person name="Goeker M."/>
        </authorList>
    </citation>
    <scope>NUCLEOTIDE SEQUENCE [LARGE SCALE GENOMIC DNA]</scope>
    <source>
        <strain evidence="5 6">DSM 27163</strain>
    </source>
</reference>
<dbReference type="GO" id="GO:0003677">
    <property type="term" value="F:DNA binding"/>
    <property type="evidence" value="ECO:0007669"/>
    <property type="project" value="UniProtKB-KW"/>
</dbReference>
<dbReference type="InterPro" id="IPR039422">
    <property type="entry name" value="MarR/SlyA-like"/>
</dbReference>